<feature type="non-terminal residue" evidence="2">
    <location>
        <position position="145"/>
    </location>
</feature>
<organism evidence="2">
    <name type="scientific">marine sediment metagenome</name>
    <dbReference type="NCBI Taxonomy" id="412755"/>
    <lineage>
        <taxon>unclassified sequences</taxon>
        <taxon>metagenomes</taxon>
        <taxon>ecological metagenomes</taxon>
    </lineage>
</organism>
<dbReference type="InterPro" id="IPR003414">
    <property type="entry name" value="PP_kinase"/>
</dbReference>
<dbReference type="GO" id="GO:0008976">
    <property type="term" value="F:polyphosphate kinase activity"/>
    <property type="evidence" value="ECO:0007669"/>
    <property type="project" value="InterPro"/>
</dbReference>
<name>A0A0F9BR01_9ZZZZ</name>
<evidence type="ECO:0000313" key="2">
    <source>
        <dbReference type="EMBL" id="KKL24315.1"/>
    </source>
</evidence>
<comment type="caution">
    <text evidence="2">The sequence shown here is derived from an EMBL/GenBank/DDBJ whole genome shotgun (WGS) entry which is preliminary data.</text>
</comment>
<dbReference type="InterPro" id="IPR036832">
    <property type="entry name" value="PPK_N_dom_sf"/>
</dbReference>
<protein>
    <recommendedName>
        <fullName evidence="1">Polyphosphate kinase N-terminal domain-containing protein</fullName>
    </recommendedName>
</protein>
<dbReference type="InterPro" id="IPR025198">
    <property type="entry name" value="PPK_N_dom"/>
</dbReference>
<dbReference type="PANTHER" id="PTHR30218">
    <property type="entry name" value="POLYPHOSPHATE KINASE"/>
    <property type="match status" value="1"/>
</dbReference>
<feature type="domain" description="Polyphosphate kinase N-terminal" evidence="1">
    <location>
        <begin position="8"/>
        <end position="113"/>
    </location>
</feature>
<sequence>MIKSKNLYVNREISWLQFNARVLQECTDINVPLIERLRFLGIFSNNLDEFFKVRYATVKRIVDAGKTGKSVLGGEKAKDLLEEITKIAIQQQSKSVEVIKKVENELEEHNIFLINETELSEKQGEFVKKYFIQKVSPQLMSIILN</sequence>
<evidence type="ECO:0000259" key="1">
    <source>
        <dbReference type="Pfam" id="PF13089"/>
    </source>
</evidence>
<dbReference type="SUPFAM" id="SSF140356">
    <property type="entry name" value="PPK N-terminal domain-like"/>
    <property type="match status" value="1"/>
</dbReference>
<accession>A0A0F9BR01</accession>
<dbReference type="GO" id="GO:0006799">
    <property type="term" value="P:polyphosphate biosynthetic process"/>
    <property type="evidence" value="ECO:0007669"/>
    <property type="project" value="InterPro"/>
</dbReference>
<dbReference type="GO" id="GO:0009358">
    <property type="term" value="C:polyphosphate kinase complex"/>
    <property type="evidence" value="ECO:0007669"/>
    <property type="project" value="InterPro"/>
</dbReference>
<dbReference type="Pfam" id="PF13089">
    <property type="entry name" value="PP_kinase_N"/>
    <property type="match status" value="1"/>
</dbReference>
<dbReference type="EMBL" id="LAZR01036643">
    <property type="protein sequence ID" value="KKL24315.1"/>
    <property type="molecule type" value="Genomic_DNA"/>
</dbReference>
<dbReference type="PANTHER" id="PTHR30218:SF0">
    <property type="entry name" value="POLYPHOSPHATE KINASE"/>
    <property type="match status" value="1"/>
</dbReference>
<dbReference type="Gene3D" id="1.20.58.310">
    <property type="entry name" value="Polyphosphate kinase N-terminal domain"/>
    <property type="match status" value="1"/>
</dbReference>
<reference evidence="2" key="1">
    <citation type="journal article" date="2015" name="Nature">
        <title>Complex archaea that bridge the gap between prokaryotes and eukaryotes.</title>
        <authorList>
            <person name="Spang A."/>
            <person name="Saw J.H."/>
            <person name="Jorgensen S.L."/>
            <person name="Zaremba-Niedzwiedzka K."/>
            <person name="Martijn J."/>
            <person name="Lind A.E."/>
            <person name="van Eijk R."/>
            <person name="Schleper C."/>
            <person name="Guy L."/>
            <person name="Ettema T.J."/>
        </authorList>
    </citation>
    <scope>NUCLEOTIDE SEQUENCE</scope>
</reference>
<proteinExistence type="predicted"/>
<dbReference type="AlphaFoldDB" id="A0A0F9BR01"/>
<gene>
    <name evidence="2" type="ORF">LCGC14_2416530</name>
</gene>